<dbReference type="Gene3D" id="3.40.20.10">
    <property type="entry name" value="Severin"/>
    <property type="match status" value="2"/>
</dbReference>
<dbReference type="Pfam" id="PF00241">
    <property type="entry name" value="Cofilin_ADF"/>
    <property type="match status" value="2"/>
</dbReference>
<dbReference type="CDD" id="cd11285">
    <property type="entry name" value="ADF_Twf-N_like"/>
    <property type="match status" value="1"/>
</dbReference>
<evidence type="ECO:0000256" key="9">
    <source>
        <dbReference type="ARBA" id="ARBA00056419"/>
    </source>
</evidence>
<keyword evidence="6" id="KW-0009">Actin-binding</keyword>
<dbReference type="InterPro" id="IPR029006">
    <property type="entry name" value="ADF-H/Gelsolin-like_dom_sf"/>
</dbReference>
<dbReference type="SUPFAM" id="SSF55753">
    <property type="entry name" value="Actin depolymerizing proteins"/>
    <property type="match status" value="2"/>
</dbReference>
<dbReference type="InterPro" id="IPR002108">
    <property type="entry name" value="ADF-H"/>
</dbReference>
<evidence type="ECO:0000256" key="5">
    <source>
        <dbReference type="ARBA" id="ARBA00022737"/>
    </source>
</evidence>
<evidence type="ECO:0000256" key="7">
    <source>
        <dbReference type="ARBA" id="ARBA00023212"/>
    </source>
</evidence>
<evidence type="ECO:0000256" key="8">
    <source>
        <dbReference type="ARBA" id="ARBA00038532"/>
    </source>
</evidence>
<keyword evidence="14" id="KW-1185">Reference proteome</keyword>
<evidence type="ECO:0000256" key="2">
    <source>
        <dbReference type="ARBA" id="ARBA00004544"/>
    </source>
</evidence>
<dbReference type="FunFam" id="3.40.20.10:FF:000042">
    <property type="entry name" value="Actin depolymerizing protein"/>
    <property type="match status" value="1"/>
</dbReference>
<dbReference type="GO" id="GO:0003785">
    <property type="term" value="F:actin monomer binding"/>
    <property type="evidence" value="ECO:0007669"/>
    <property type="project" value="TreeGrafter"/>
</dbReference>
<proteinExistence type="inferred from homology"/>
<dbReference type="GO" id="GO:0030042">
    <property type="term" value="P:actin filament depolymerization"/>
    <property type="evidence" value="ECO:0007669"/>
    <property type="project" value="TreeGrafter"/>
</dbReference>
<keyword evidence="4" id="KW-0963">Cytoplasm</keyword>
<dbReference type="GO" id="GO:0010976">
    <property type="term" value="P:positive regulation of neuron projection development"/>
    <property type="evidence" value="ECO:0007669"/>
    <property type="project" value="TreeGrafter"/>
</dbReference>
<dbReference type="GO" id="GO:0005938">
    <property type="term" value="C:cell cortex"/>
    <property type="evidence" value="ECO:0007669"/>
    <property type="project" value="UniProtKB-SubCell"/>
</dbReference>
<evidence type="ECO:0000256" key="4">
    <source>
        <dbReference type="ARBA" id="ARBA00022490"/>
    </source>
</evidence>
<name>A0A9P0H7A9_NEZVI</name>
<comment type="function">
    <text evidence="9">Actin-binding protein involved in motile and morphological processes. Inhibits actin polymerization, likely by sequestering G-actin.</text>
</comment>
<evidence type="ECO:0000256" key="11">
    <source>
        <dbReference type="SAM" id="MobiDB-lite"/>
    </source>
</evidence>
<dbReference type="GO" id="GO:0051016">
    <property type="term" value="P:barbed-end actin filament capping"/>
    <property type="evidence" value="ECO:0007669"/>
    <property type="project" value="TreeGrafter"/>
</dbReference>
<feature type="domain" description="ADF-H" evidence="12">
    <location>
        <begin position="1"/>
        <end position="140"/>
    </location>
</feature>
<dbReference type="FunFam" id="3.40.20.10:FF:000007">
    <property type="entry name" value="Twinfilin-1 isoform 1"/>
    <property type="match status" value="1"/>
</dbReference>
<sequence length="338" mass="38087">MSHQTGIKANEKLKKFFAKCHNGKTRLFKVTIENEELTLAAQIESKGTWEDDFRKNINKLLENDQPTYVMCRLDGKNDTGGYRWLLLSWSPDDSPVRQKMLYASTKATLRQEFGGGHIARESHASALDELDSVIKEKSPGPLTSEEEMAKETRVPITMDTSGACLNSLHMPLVEEAKGGLEKFGSKLVNYLRFSIDLDEERILLDLCEQIEAKELASKVPENSAKYHLFRFQYEFGNESKQALVFVYSMPGYSCPIKERMLYSSSKAPLIESIESTLGAKIDKKMEVDSGKEVSEDCLIEALHPPEPEVAKKFDKPKGPPNRGAKRITKSVRQCSVLN</sequence>
<comment type="subunit">
    <text evidence="8">Interacts with G-actin; ADP-actin form.</text>
</comment>
<evidence type="ECO:0000313" key="13">
    <source>
        <dbReference type="EMBL" id="CAH1396692.1"/>
    </source>
</evidence>
<evidence type="ECO:0000256" key="3">
    <source>
        <dbReference type="ARBA" id="ARBA00009557"/>
    </source>
</evidence>
<dbReference type="PANTHER" id="PTHR13759:SF1">
    <property type="entry name" value="TWINFILIN"/>
    <property type="match status" value="1"/>
</dbReference>
<keyword evidence="7" id="KW-0206">Cytoskeleton</keyword>
<feature type="domain" description="ADF-H" evidence="12">
    <location>
        <begin position="162"/>
        <end position="303"/>
    </location>
</feature>
<accession>A0A9P0H7A9</accession>
<feature type="compositionally biased region" description="Basic and acidic residues" evidence="11">
    <location>
        <begin position="307"/>
        <end position="317"/>
    </location>
</feature>
<evidence type="ECO:0000259" key="12">
    <source>
        <dbReference type="PROSITE" id="PS51263"/>
    </source>
</evidence>
<dbReference type="SMART" id="SM00102">
    <property type="entry name" value="ADF"/>
    <property type="match status" value="2"/>
</dbReference>
<dbReference type="InterPro" id="IPR028458">
    <property type="entry name" value="Twinfilin"/>
</dbReference>
<organism evidence="13 14">
    <name type="scientific">Nezara viridula</name>
    <name type="common">Southern green stink bug</name>
    <name type="synonym">Cimex viridulus</name>
    <dbReference type="NCBI Taxonomy" id="85310"/>
    <lineage>
        <taxon>Eukaryota</taxon>
        <taxon>Metazoa</taxon>
        <taxon>Ecdysozoa</taxon>
        <taxon>Arthropoda</taxon>
        <taxon>Hexapoda</taxon>
        <taxon>Insecta</taxon>
        <taxon>Pterygota</taxon>
        <taxon>Neoptera</taxon>
        <taxon>Paraneoptera</taxon>
        <taxon>Hemiptera</taxon>
        <taxon>Heteroptera</taxon>
        <taxon>Panheteroptera</taxon>
        <taxon>Pentatomomorpha</taxon>
        <taxon>Pentatomoidea</taxon>
        <taxon>Pentatomidae</taxon>
        <taxon>Pentatominae</taxon>
        <taxon>Nezara</taxon>
    </lineage>
</organism>
<feature type="region of interest" description="Disordered" evidence="11">
    <location>
        <begin position="307"/>
        <end position="338"/>
    </location>
</feature>
<evidence type="ECO:0000256" key="6">
    <source>
        <dbReference type="ARBA" id="ARBA00023203"/>
    </source>
</evidence>
<comment type="similarity">
    <text evidence="3">Belongs to the actin-binding proteins ADF family. Twinfilin subfamily.</text>
</comment>
<reference evidence="13" key="1">
    <citation type="submission" date="2022-01" db="EMBL/GenBank/DDBJ databases">
        <authorList>
            <person name="King R."/>
        </authorList>
    </citation>
    <scope>NUCLEOTIDE SEQUENCE</scope>
</reference>
<gene>
    <name evidence="13" type="ORF">NEZAVI_LOCUS6710</name>
</gene>
<evidence type="ECO:0000256" key="10">
    <source>
        <dbReference type="ARBA" id="ARBA00069496"/>
    </source>
</evidence>
<dbReference type="EMBL" id="OV725079">
    <property type="protein sequence ID" value="CAH1396692.1"/>
    <property type="molecule type" value="Genomic_DNA"/>
</dbReference>
<dbReference type="Proteomes" id="UP001152798">
    <property type="component" value="Chromosome 3"/>
</dbReference>
<comment type="subcellular location">
    <subcellularLocation>
        <location evidence="2">Cytoplasm</location>
        <location evidence="2">Cell cortex</location>
    </subcellularLocation>
    <subcellularLocation>
        <location evidence="1">Cytoplasm</location>
        <location evidence="1">Cytoskeleton</location>
    </subcellularLocation>
</comment>
<dbReference type="AlphaFoldDB" id="A0A9P0H7A9"/>
<protein>
    <recommendedName>
        <fullName evidence="10">Twinfilin</fullName>
    </recommendedName>
</protein>
<dbReference type="PANTHER" id="PTHR13759">
    <property type="entry name" value="TWINFILIN"/>
    <property type="match status" value="1"/>
</dbReference>
<dbReference type="GO" id="GO:0030016">
    <property type="term" value="C:myofibril"/>
    <property type="evidence" value="ECO:0007669"/>
    <property type="project" value="TreeGrafter"/>
</dbReference>
<evidence type="ECO:0000313" key="14">
    <source>
        <dbReference type="Proteomes" id="UP001152798"/>
    </source>
</evidence>
<dbReference type="OrthoDB" id="10006997at2759"/>
<dbReference type="GO" id="GO:0051015">
    <property type="term" value="F:actin filament binding"/>
    <property type="evidence" value="ECO:0007669"/>
    <property type="project" value="TreeGrafter"/>
</dbReference>
<dbReference type="GO" id="GO:0010591">
    <property type="term" value="P:regulation of lamellipodium assembly"/>
    <property type="evidence" value="ECO:0007669"/>
    <property type="project" value="TreeGrafter"/>
</dbReference>
<evidence type="ECO:0000256" key="1">
    <source>
        <dbReference type="ARBA" id="ARBA00004245"/>
    </source>
</evidence>
<dbReference type="PROSITE" id="PS51263">
    <property type="entry name" value="ADF_H"/>
    <property type="match status" value="2"/>
</dbReference>
<dbReference type="GO" id="GO:0005884">
    <property type="term" value="C:actin filament"/>
    <property type="evidence" value="ECO:0007669"/>
    <property type="project" value="TreeGrafter"/>
</dbReference>
<dbReference type="CDD" id="cd11284">
    <property type="entry name" value="ADF_Twf-C_like"/>
    <property type="match status" value="1"/>
</dbReference>
<keyword evidence="5" id="KW-0677">Repeat</keyword>